<sequence length="232" mass="26515">MKNYLFYNFKDTCKKVPKKNNNTPPVAKREFNKVEKSAESKKADKVVISIVGVRGINIPEITNGQIYFLCTAIFDNDDVKMSMEKSNHNTSLVLGEYIVSSYHVTFDEEIVLNIPEGNNFIRCYVSCIYVTESDGTRNMKLEGIGYTDAYVIKDCKAYVYSSCKLIKAVGAPDTEGSIKMSVKCVDEKHPSIVKEERPFNALEELKKKIMENLEYYNNVQYILLKEKHTILL</sequence>
<reference evidence="2" key="2">
    <citation type="submission" date="2015-07" db="EMBL/GenBank/DDBJ databases">
        <title>The genome sequence of Plasmodium falciparum IGH-CR14.</title>
        <authorList>
            <consortium name="The Broad Institute Genome Sequencing Platform"/>
            <person name="Volkman S.K."/>
            <person name="Neafsey D.E."/>
            <person name="Dash A.P."/>
            <person name="Chitnis C.E."/>
            <person name="Hartl D.L."/>
            <person name="Young S.K."/>
            <person name="Kodira C.D."/>
            <person name="Zeng Q."/>
            <person name="Koehrsen M."/>
            <person name="Godfrey P."/>
            <person name="Alvarado L."/>
            <person name="Berlin A."/>
            <person name="Borenstein D."/>
            <person name="Chen Z."/>
            <person name="Engels R."/>
            <person name="Freedman E."/>
            <person name="Gellesch M."/>
            <person name="Goldberg J."/>
            <person name="Griggs A."/>
            <person name="Gujja S."/>
            <person name="Heiman D."/>
            <person name="Hepburn T."/>
            <person name="Howarth C."/>
            <person name="Jen D."/>
            <person name="Larson L."/>
            <person name="Lewis B."/>
            <person name="Mehta T."/>
            <person name="Park D."/>
            <person name="Pearson M."/>
            <person name="Roberts A."/>
            <person name="Saif S."/>
            <person name="Shea T."/>
            <person name="Shenoy N."/>
            <person name="Sisk P."/>
            <person name="Stolte C."/>
            <person name="Sykes S."/>
            <person name="Walk T."/>
            <person name="White J."/>
            <person name="Yandava C."/>
            <person name="Wirth D.F."/>
            <person name="Nusbaum C."/>
            <person name="Birren B."/>
        </authorList>
    </citation>
    <scope>NUCLEOTIDE SEQUENCE [LARGE SCALE GENOMIC DNA]</scope>
    <source>
        <strain evidence="2">IGH-CR14</strain>
    </source>
</reference>
<proteinExistence type="predicted"/>
<gene>
    <name evidence="1" type="ORF">PFMG_03948</name>
</gene>
<evidence type="ECO:0000313" key="2">
    <source>
        <dbReference type="Proteomes" id="UP000054562"/>
    </source>
</evidence>
<dbReference type="AlphaFoldDB" id="A0A0L1IDM0"/>
<accession>A0A0L1IDM0</accession>
<dbReference type="OrthoDB" id="390709at2759"/>
<dbReference type="Proteomes" id="UP000054562">
    <property type="component" value="Unassembled WGS sequence"/>
</dbReference>
<dbReference type="EMBL" id="GG665369">
    <property type="protein sequence ID" value="KNG77724.1"/>
    <property type="molecule type" value="Genomic_DNA"/>
</dbReference>
<evidence type="ECO:0000313" key="1">
    <source>
        <dbReference type="EMBL" id="KNG77724.1"/>
    </source>
</evidence>
<protein>
    <submittedName>
        <fullName evidence="1">Uncharacterized protein</fullName>
    </submittedName>
</protein>
<reference evidence="2" key="1">
    <citation type="submission" date="2015-07" db="EMBL/GenBank/DDBJ databases">
        <title>Annotation of Plasmodium falciparum IGH-CR14.</title>
        <authorList>
            <consortium name="The Broad Institute Genome Sequencing Platform"/>
            <person name="Volkman S.K."/>
            <person name="Neafsey D.E."/>
            <person name="Dash A.P."/>
            <person name="Chitnis C.E."/>
            <person name="Hartl D.L."/>
            <person name="Young S.K."/>
            <person name="Zeng Q."/>
            <person name="Koehrsen M."/>
            <person name="Alvarado L."/>
            <person name="Berlin A."/>
            <person name="Borenstein D."/>
            <person name="Chapman S.B."/>
            <person name="Chen Z."/>
            <person name="Engels R."/>
            <person name="Freedman E."/>
            <person name="Gellesch M."/>
            <person name="Goldberg J."/>
            <person name="Griggs A."/>
            <person name="Gujja S."/>
            <person name="Heilman E.R."/>
            <person name="Heiman D.I."/>
            <person name="Howarth C."/>
            <person name="Jen D."/>
            <person name="Larson L."/>
            <person name="Mehta T."/>
            <person name="Neiman D."/>
            <person name="Park D."/>
            <person name="Pearson M."/>
            <person name="Roberts A."/>
            <person name="Saif S."/>
            <person name="Shea T."/>
            <person name="Shenoy N."/>
            <person name="Sisk P."/>
            <person name="Stolte C."/>
            <person name="Sykes S."/>
            <person name="Walk T."/>
            <person name="White J."/>
            <person name="Yandava C."/>
            <person name="Haas B."/>
            <person name="Henn M.R."/>
            <person name="Nusbaum C."/>
            <person name="Birren B."/>
        </authorList>
    </citation>
    <scope>NUCLEOTIDE SEQUENCE [LARGE SCALE GENOMIC DNA]</scope>
    <source>
        <strain evidence="2">IGH-CR14</strain>
    </source>
</reference>
<organism evidence="1 2">
    <name type="scientific">Plasmodium falciparum IGH-CR14</name>
    <dbReference type="NCBI Taxonomy" id="580059"/>
    <lineage>
        <taxon>Eukaryota</taxon>
        <taxon>Sar</taxon>
        <taxon>Alveolata</taxon>
        <taxon>Apicomplexa</taxon>
        <taxon>Aconoidasida</taxon>
        <taxon>Haemosporida</taxon>
        <taxon>Plasmodiidae</taxon>
        <taxon>Plasmodium</taxon>
        <taxon>Plasmodium (Laverania)</taxon>
    </lineage>
</organism>
<name>A0A0L1IDM0_PLAFA</name>